<evidence type="ECO:0000313" key="1">
    <source>
        <dbReference type="EMBL" id="ACE89261.1"/>
    </source>
</evidence>
<proteinExistence type="predicted"/>
<dbReference type="EMBL" id="CP001074">
    <property type="protein sequence ID" value="ACE89261.1"/>
    <property type="molecule type" value="Genomic_DNA"/>
</dbReference>
<sequence>MTFVLLSTVPDKSIRHGCACRAAGVLSMKKQVIEYAGVPVGIVIPDEDRLKFIAVKFHVHDLDEQRFGSPDEVRLAIHDLMTRRHPKPLHA</sequence>
<dbReference type="HOGENOM" id="CLU_2424819_0_0_5"/>
<reference evidence="1 2" key="1">
    <citation type="submission" date="2008-04" db="EMBL/GenBank/DDBJ databases">
        <title>Genome diversity and DNA divergence of Rhizobium etli.</title>
        <authorList>
            <person name="Gonzalez V."/>
            <person name="Acosta J.L."/>
            <person name="Santamaria R.I."/>
            <person name="Bustos P."/>
            <person name="Hernandez-Gonzalez I.L."/>
            <person name="Fernandez J.L."/>
            <person name="Diaz R."/>
            <person name="Flores M."/>
            <person name="Mora J."/>
            <person name="Palacios R."/>
            <person name="Davila G."/>
        </authorList>
    </citation>
    <scope>NUCLEOTIDE SEQUENCE [LARGE SCALE GENOMIC DNA]</scope>
    <source>
        <strain evidence="1 2">CIAT 652</strain>
    </source>
</reference>
<dbReference type="AlphaFoldDB" id="B3PYB0"/>
<dbReference type="eggNOG" id="ENOG5030ZM1">
    <property type="taxonomic scope" value="Bacteria"/>
</dbReference>
<accession>B3PYB0</accession>
<gene>
    <name evidence="1" type="ordered locus">RHECIAT_CH0000266</name>
</gene>
<organism evidence="1 2">
    <name type="scientific">Rhizobium etli (strain CIAT 652)</name>
    <dbReference type="NCBI Taxonomy" id="491916"/>
    <lineage>
        <taxon>Bacteria</taxon>
        <taxon>Pseudomonadati</taxon>
        <taxon>Pseudomonadota</taxon>
        <taxon>Alphaproteobacteria</taxon>
        <taxon>Hyphomicrobiales</taxon>
        <taxon>Rhizobiaceae</taxon>
        <taxon>Rhizobium/Agrobacterium group</taxon>
        <taxon>Rhizobium</taxon>
    </lineage>
</organism>
<protein>
    <submittedName>
        <fullName evidence="1">Hypothetical conserved protein</fullName>
    </submittedName>
</protein>
<dbReference type="Proteomes" id="UP000008817">
    <property type="component" value="Chromosome"/>
</dbReference>
<name>B3PYB0_RHIE6</name>
<evidence type="ECO:0000313" key="2">
    <source>
        <dbReference type="Proteomes" id="UP000008817"/>
    </source>
</evidence>
<dbReference type="KEGG" id="rec:RHECIAT_CH0000266"/>